<dbReference type="InterPro" id="IPR050721">
    <property type="entry name" value="Trk_Ktr_HKT_K-transport"/>
</dbReference>
<evidence type="ECO:0000259" key="2">
    <source>
        <dbReference type="PROSITE" id="PS51202"/>
    </source>
</evidence>
<dbReference type="PROSITE" id="PS51201">
    <property type="entry name" value="RCK_N"/>
    <property type="match status" value="1"/>
</dbReference>
<dbReference type="Proteomes" id="UP000189545">
    <property type="component" value="Chromosome"/>
</dbReference>
<reference evidence="3 4" key="1">
    <citation type="submission" date="2016-03" db="EMBL/GenBank/DDBJ databases">
        <title>Complete genome sequence of Shewanella psychrophila WP2, a deep sea bacterium isolated from west Pacific sediment.</title>
        <authorList>
            <person name="Xu G."/>
            <person name="Jian H."/>
        </authorList>
    </citation>
    <scope>NUCLEOTIDE SEQUENCE [LARGE SCALE GENOMIC DNA]</scope>
    <source>
        <strain evidence="3 4">WP2</strain>
    </source>
</reference>
<dbReference type="InterPro" id="IPR006037">
    <property type="entry name" value="RCK_C"/>
</dbReference>
<feature type="domain" description="RCK N-terminal" evidence="1">
    <location>
        <begin position="5"/>
        <end position="121"/>
    </location>
</feature>
<dbReference type="STRING" id="225848.Sps_00688"/>
<dbReference type="Gene3D" id="3.40.50.720">
    <property type="entry name" value="NAD(P)-binding Rossmann-like Domain"/>
    <property type="match status" value="1"/>
</dbReference>
<dbReference type="PANTHER" id="PTHR43833">
    <property type="entry name" value="POTASSIUM CHANNEL PROTEIN 2-RELATED-RELATED"/>
    <property type="match status" value="1"/>
</dbReference>
<dbReference type="InterPro" id="IPR036721">
    <property type="entry name" value="RCK_C_sf"/>
</dbReference>
<dbReference type="PROSITE" id="PS51202">
    <property type="entry name" value="RCK_C"/>
    <property type="match status" value="1"/>
</dbReference>
<keyword evidence="4" id="KW-1185">Reference proteome</keyword>
<evidence type="ECO:0000313" key="3">
    <source>
        <dbReference type="EMBL" id="AQS35882.1"/>
    </source>
</evidence>
<dbReference type="GO" id="GO:0006813">
    <property type="term" value="P:potassium ion transport"/>
    <property type="evidence" value="ECO:0007669"/>
    <property type="project" value="InterPro"/>
</dbReference>
<feature type="domain" description="RCK C-terminal" evidence="2">
    <location>
        <begin position="138"/>
        <end position="220"/>
    </location>
</feature>
<sequence>MTHENKYIVIIGLGRFGMALCHELSQEGAQVLAIDIDEKNVRKAAEFATEAIVADCSDEETISELKLDDYDLAMVAIGEDVNASILTTLVLKEAGVKTVWVKAKDKFHAKILDKIGADKVIQPERDMGVRIAHHMLDQHIFEFIDLGCDIALAEVAVSDKYLGSKLMEHPCAKRSDINLLALKRGVEVDKYPSPEATFDKNDMLIVTGQKDKLIEVLRRL</sequence>
<dbReference type="AlphaFoldDB" id="A0A1S6HK42"/>
<dbReference type="GO" id="GO:0008324">
    <property type="term" value="F:monoatomic cation transmembrane transporter activity"/>
    <property type="evidence" value="ECO:0007669"/>
    <property type="project" value="InterPro"/>
</dbReference>
<dbReference type="InterPro" id="IPR036291">
    <property type="entry name" value="NAD(P)-bd_dom_sf"/>
</dbReference>
<dbReference type="SUPFAM" id="SSF116726">
    <property type="entry name" value="TrkA C-terminal domain-like"/>
    <property type="match status" value="1"/>
</dbReference>
<dbReference type="InterPro" id="IPR003148">
    <property type="entry name" value="RCK_N"/>
</dbReference>
<dbReference type="RefSeq" id="WP_077751235.1">
    <property type="nucleotide sequence ID" value="NZ_CP014782.1"/>
</dbReference>
<name>A0A1S6HK42_9GAMM</name>
<evidence type="ECO:0000313" key="4">
    <source>
        <dbReference type="Proteomes" id="UP000189545"/>
    </source>
</evidence>
<dbReference type="SUPFAM" id="SSF51735">
    <property type="entry name" value="NAD(P)-binding Rossmann-fold domains"/>
    <property type="match status" value="1"/>
</dbReference>
<dbReference type="PANTHER" id="PTHR43833:SF7">
    <property type="entry name" value="KTR SYSTEM POTASSIUM UPTAKE PROTEIN C"/>
    <property type="match status" value="1"/>
</dbReference>
<dbReference type="Pfam" id="PF02254">
    <property type="entry name" value="TrkA_N"/>
    <property type="match status" value="1"/>
</dbReference>
<dbReference type="EMBL" id="CP014782">
    <property type="protein sequence ID" value="AQS35882.1"/>
    <property type="molecule type" value="Genomic_DNA"/>
</dbReference>
<evidence type="ECO:0000259" key="1">
    <source>
        <dbReference type="PROSITE" id="PS51201"/>
    </source>
</evidence>
<dbReference type="OrthoDB" id="9776294at2"/>
<dbReference type="Gene3D" id="3.30.70.1450">
    <property type="entry name" value="Regulator of K+ conductance, C-terminal domain"/>
    <property type="match status" value="1"/>
</dbReference>
<accession>A0A1S6HK42</accession>
<proteinExistence type="predicted"/>
<gene>
    <name evidence="3" type="ORF">Sps_00688</name>
</gene>
<protein>
    <submittedName>
        <fullName evidence="3">K+ transport system, NAD-binding component</fullName>
    </submittedName>
</protein>
<dbReference type="KEGG" id="spsw:Sps_00688"/>
<organism evidence="3 4">
    <name type="scientific">Shewanella psychrophila</name>
    <dbReference type="NCBI Taxonomy" id="225848"/>
    <lineage>
        <taxon>Bacteria</taxon>
        <taxon>Pseudomonadati</taxon>
        <taxon>Pseudomonadota</taxon>
        <taxon>Gammaproteobacteria</taxon>
        <taxon>Alteromonadales</taxon>
        <taxon>Shewanellaceae</taxon>
        <taxon>Shewanella</taxon>
    </lineage>
</organism>